<dbReference type="Proteomes" id="UP000823598">
    <property type="component" value="Unassembled WGS sequence"/>
</dbReference>
<reference evidence="1" key="2">
    <citation type="journal article" date="2021" name="PeerJ">
        <title>Extensive microbial diversity within the chicken gut microbiome revealed by metagenomics and culture.</title>
        <authorList>
            <person name="Gilroy R."/>
            <person name="Ravi A."/>
            <person name="Getino M."/>
            <person name="Pursley I."/>
            <person name="Horton D.L."/>
            <person name="Alikhan N.F."/>
            <person name="Baker D."/>
            <person name="Gharbi K."/>
            <person name="Hall N."/>
            <person name="Watson M."/>
            <person name="Adriaenssens E.M."/>
            <person name="Foster-Nyarko E."/>
            <person name="Jarju S."/>
            <person name="Secka A."/>
            <person name="Antonio M."/>
            <person name="Oren A."/>
            <person name="Chaudhuri R.R."/>
            <person name="La Ragione R."/>
            <person name="Hildebrand F."/>
            <person name="Pallen M.J."/>
        </authorList>
    </citation>
    <scope>NUCLEOTIDE SEQUENCE</scope>
    <source>
        <strain evidence="1">6919</strain>
    </source>
</reference>
<sequence>MIKPRSFSATPMGSVWGGCFLPTAEAVGYANPAAMRLRWCVPRCGVVYLCRYAVTIV</sequence>
<evidence type="ECO:0000313" key="2">
    <source>
        <dbReference type="Proteomes" id="UP000823598"/>
    </source>
</evidence>
<gene>
    <name evidence="1" type="ORF">IAB88_02680</name>
</gene>
<dbReference type="EMBL" id="JADIMC010000033">
    <property type="protein sequence ID" value="MBO8475879.1"/>
    <property type="molecule type" value="Genomic_DNA"/>
</dbReference>
<proteinExistence type="predicted"/>
<reference evidence="1" key="1">
    <citation type="submission" date="2020-10" db="EMBL/GenBank/DDBJ databases">
        <authorList>
            <person name="Gilroy R."/>
        </authorList>
    </citation>
    <scope>NUCLEOTIDE SEQUENCE</scope>
    <source>
        <strain evidence="1">6919</strain>
    </source>
</reference>
<dbReference type="AlphaFoldDB" id="A0A9D9NJ92"/>
<dbReference type="PROSITE" id="PS51257">
    <property type="entry name" value="PROKAR_LIPOPROTEIN"/>
    <property type="match status" value="1"/>
</dbReference>
<comment type="caution">
    <text evidence="1">The sequence shown here is derived from an EMBL/GenBank/DDBJ whole genome shotgun (WGS) entry which is preliminary data.</text>
</comment>
<organism evidence="1 2">
    <name type="scientific">Candidatus Limisoma faecipullorum</name>
    <dbReference type="NCBI Taxonomy" id="2840854"/>
    <lineage>
        <taxon>Bacteria</taxon>
        <taxon>Pseudomonadati</taxon>
        <taxon>Bacteroidota</taxon>
        <taxon>Bacteroidia</taxon>
        <taxon>Bacteroidales</taxon>
        <taxon>Candidatus Limisoma</taxon>
    </lineage>
</organism>
<name>A0A9D9NJ92_9BACT</name>
<evidence type="ECO:0000313" key="1">
    <source>
        <dbReference type="EMBL" id="MBO8475879.1"/>
    </source>
</evidence>
<protein>
    <submittedName>
        <fullName evidence="1">Uncharacterized protein</fullName>
    </submittedName>
</protein>
<accession>A0A9D9NJ92</accession>